<sequence>MSLFQPRLLVVGTAAATVALPGQFVGRFTTPAELSESHRLRRAIFVFRSATSGGSHRRTLQTAYIGYVRALFDYGAAVVGTHAAPTVRERLEAEQNKCARLITGCIRLTCTDALLAEADLPPLSLRAKQLAGLECQRLARLPALDPARTLLEKEVRSRLEYRAQLAWRRDCTQTEAARRPPP</sequence>
<accession>A0A6A4VL19</accession>
<proteinExistence type="predicted"/>
<keyword evidence="2" id="KW-1185">Reference proteome</keyword>
<dbReference type="AlphaFoldDB" id="A0A6A4VL19"/>
<protein>
    <submittedName>
        <fullName evidence="1">Uncharacterized protein</fullName>
    </submittedName>
</protein>
<evidence type="ECO:0000313" key="1">
    <source>
        <dbReference type="EMBL" id="KAF0291222.1"/>
    </source>
</evidence>
<dbReference type="Proteomes" id="UP000440578">
    <property type="component" value="Unassembled WGS sequence"/>
</dbReference>
<organism evidence="1 2">
    <name type="scientific">Amphibalanus amphitrite</name>
    <name type="common">Striped barnacle</name>
    <name type="synonym">Balanus amphitrite</name>
    <dbReference type="NCBI Taxonomy" id="1232801"/>
    <lineage>
        <taxon>Eukaryota</taxon>
        <taxon>Metazoa</taxon>
        <taxon>Ecdysozoa</taxon>
        <taxon>Arthropoda</taxon>
        <taxon>Crustacea</taxon>
        <taxon>Multicrustacea</taxon>
        <taxon>Cirripedia</taxon>
        <taxon>Thoracica</taxon>
        <taxon>Thoracicalcarea</taxon>
        <taxon>Balanomorpha</taxon>
        <taxon>Balanoidea</taxon>
        <taxon>Balanidae</taxon>
        <taxon>Amphibalaninae</taxon>
        <taxon>Amphibalanus</taxon>
    </lineage>
</organism>
<dbReference type="EMBL" id="VIIS01001897">
    <property type="protein sequence ID" value="KAF0291222.1"/>
    <property type="molecule type" value="Genomic_DNA"/>
</dbReference>
<reference evidence="1 2" key="1">
    <citation type="submission" date="2019-07" db="EMBL/GenBank/DDBJ databases">
        <title>Draft genome assembly of a fouling barnacle, Amphibalanus amphitrite (Darwin, 1854): The first reference genome for Thecostraca.</title>
        <authorList>
            <person name="Kim W."/>
        </authorList>
    </citation>
    <scope>NUCLEOTIDE SEQUENCE [LARGE SCALE GENOMIC DNA]</scope>
    <source>
        <strain evidence="1">SNU_AA5</strain>
        <tissue evidence="1">Soma without cirri and trophi</tissue>
    </source>
</reference>
<name>A0A6A4VL19_AMPAM</name>
<evidence type="ECO:0000313" key="2">
    <source>
        <dbReference type="Proteomes" id="UP000440578"/>
    </source>
</evidence>
<comment type="caution">
    <text evidence="1">The sequence shown here is derived from an EMBL/GenBank/DDBJ whole genome shotgun (WGS) entry which is preliminary data.</text>
</comment>
<gene>
    <name evidence="1" type="ORF">FJT64_001150</name>
</gene>